<sequence length="117" mass="12216">MSLLTVPALVAEARTKVRCITAAQAKIEIAANQGLLLDVREPAEAALKSVAGAINVPRGVLEMKMGELCSCAEQPIYIHCATGGRAALAAEQLVRMGYQQVSAITCAVDQVCFSLGS</sequence>
<reference evidence="3" key="1">
    <citation type="journal article" date="2019" name="Int. J. Syst. Evol. Microbiol.">
        <title>The Global Catalogue of Microorganisms (GCM) 10K type strain sequencing project: providing services to taxonomists for standard genome sequencing and annotation.</title>
        <authorList>
            <consortium name="The Broad Institute Genomics Platform"/>
            <consortium name="The Broad Institute Genome Sequencing Center for Infectious Disease"/>
            <person name="Wu L."/>
            <person name="Ma J."/>
        </authorList>
    </citation>
    <scope>NUCLEOTIDE SEQUENCE [LARGE SCALE GENOMIC DNA]</scope>
    <source>
        <strain evidence="3">CECT 8570</strain>
    </source>
</reference>
<evidence type="ECO:0000313" key="3">
    <source>
        <dbReference type="Proteomes" id="UP001595840"/>
    </source>
</evidence>
<evidence type="ECO:0000313" key="2">
    <source>
        <dbReference type="EMBL" id="MFC4363283.1"/>
    </source>
</evidence>
<dbReference type="Gene3D" id="3.40.250.10">
    <property type="entry name" value="Rhodanese-like domain"/>
    <property type="match status" value="1"/>
</dbReference>
<gene>
    <name evidence="2" type="ORF">ACFOX3_13290</name>
</gene>
<accession>A0ABV8V5X9</accession>
<feature type="domain" description="Rhodanese" evidence="1">
    <location>
        <begin position="30"/>
        <end position="107"/>
    </location>
</feature>
<dbReference type="InterPro" id="IPR001763">
    <property type="entry name" value="Rhodanese-like_dom"/>
</dbReference>
<dbReference type="CDD" id="cd00158">
    <property type="entry name" value="RHOD"/>
    <property type="match status" value="1"/>
</dbReference>
<keyword evidence="3" id="KW-1185">Reference proteome</keyword>
<dbReference type="EMBL" id="JBHSCX010000020">
    <property type="protein sequence ID" value="MFC4363283.1"/>
    <property type="molecule type" value="Genomic_DNA"/>
</dbReference>
<dbReference type="SMART" id="SM00450">
    <property type="entry name" value="RHOD"/>
    <property type="match status" value="1"/>
</dbReference>
<dbReference type="PROSITE" id="PS50206">
    <property type="entry name" value="RHODANESE_3"/>
    <property type="match status" value="1"/>
</dbReference>
<organism evidence="2 3">
    <name type="scientific">Simiduia curdlanivorans</name>
    <dbReference type="NCBI Taxonomy" id="1492769"/>
    <lineage>
        <taxon>Bacteria</taxon>
        <taxon>Pseudomonadati</taxon>
        <taxon>Pseudomonadota</taxon>
        <taxon>Gammaproteobacteria</taxon>
        <taxon>Cellvibrionales</taxon>
        <taxon>Cellvibrionaceae</taxon>
        <taxon>Simiduia</taxon>
    </lineage>
</organism>
<dbReference type="PANTHER" id="PTHR43031">
    <property type="entry name" value="FAD-DEPENDENT OXIDOREDUCTASE"/>
    <property type="match status" value="1"/>
</dbReference>
<dbReference type="InterPro" id="IPR050229">
    <property type="entry name" value="GlpE_sulfurtransferase"/>
</dbReference>
<dbReference type="Proteomes" id="UP001595840">
    <property type="component" value="Unassembled WGS sequence"/>
</dbReference>
<dbReference type="PANTHER" id="PTHR43031:SF1">
    <property type="entry name" value="PYRIDINE NUCLEOTIDE-DISULPHIDE OXIDOREDUCTASE"/>
    <property type="match status" value="1"/>
</dbReference>
<dbReference type="InterPro" id="IPR036873">
    <property type="entry name" value="Rhodanese-like_dom_sf"/>
</dbReference>
<name>A0ABV8V5X9_9GAMM</name>
<dbReference type="RefSeq" id="WP_290260986.1">
    <property type="nucleotide sequence ID" value="NZ_JAUFQG010000004.1"/>
</dbReference>
<proteinExistence type="predicted"/>
<comment type="caution">
    <text evidence="2">The sequence shown here is derived from an EMBL/GenBank/DDBJ whole genome shotgun (WGS) entry which is preliminary data.</text>
</comment>
<evidence type="ECO:0000259" key="1">
    <source>
        <dbReference type="PROSITE" id="PS50206"/>
    </source>
</evidence>
<dbReference type="SUPFAM" id="SSF52821">
    <property type="entry name" value="Rhodanese/Cell cycle control phosphatase"/>
    <property type="match status" value="1"/>
</dbReference>
<dbReference type="Pfam" id="PF00581">
    <property type="entry name" value="Rhodanese"/>
    <property type="match status" value="1"/>
</dbReference>
<protein>
    <submittedName>
        <fullName evidence="2">Rhodanese-like domain-containing protein</fullName>
    </submittedName>
</protein>